<name>A0ABS6ISA4_9HYPH</name>
<evidence type="ECO:0000313" key="2">
    <source>
        <dbReference type="EMBL" id="MBU8876920.1"/>
    </source>
</evidence>
<evidence type="ECO:0000259" key="1">
    <source>
        <dbReference type="PROSITE" id="PS51819"/>
    </source>
</evidence>
<reference evidence="2 3" key="1">
    <citation type="submission" date="2021-06" db="EMBL/GenBank/DDBJ databases">
        <authorList>
            <person name="Lee D.H."/>
        </authorList>
    </citation>
    <scope>NUCLEOTIDE SEQUENCE [LARGE SCALE GENOMIC DNA]</scope>
    <source>
        <strain evidence="2 3">MMS21-HV4-11</strain>
    </source>
</reference>
<dbReference type="Pfam" id="PF00903">
    <property type="entry name" value="Glyoxalase"/>
    <property type="match status" value="1"/>
</dbReference>
<accession>A0ABS6ISA4</accession>
<proteinExistence type="predicted"/>
<organism evidence="2 3">
    <name type="scientific">Reyranella humidisoli</name>
    <dbReference type="NCBI Taxonomy" id="2849149"/>
    <lineage>
        <taxon>Bacteria</taxon>
        <taxon>Pseudomonadati</taxon>
        <taxon>Pseudomonadota</taxon>
        <taxon>Alphaproteobacteria</taxon>
        <taxon>Hyphomicrobiales</taxon>
        <taxon>Reyranellaceae</taxon>
        <taxon>Reyranella</taxon>
    </lineage>
</organism>
<comment type="caution">
    <text evidence="2">The sequence shown here is derived from an EMBL/GenBank/DDBJ whole genome shotgun (WGS) entry which is preliminary data.</text>
</comment>
<keyword evidence="3" id="KW-1185">Reference proteome</keyword>
<dbReference type="RefSeq" id="WP_216966191.1">
    <property type="nucleotide sequence ID" value="NZ_JAHOPB010000003.1"/>
</dbReference>
<dbReference type="EMBL" id="JAHOPB010000003">
    <property type="protein sequence ID" value="MBU8876920.1"/>
    <property type="molecule type" value="Genomic_DNA"/>
</dbReference>
<evidence type="ECO:0000313" key="3">
    <source>
        <dbReference type="Proteomes" id="UP000727907"/>
    </source>
</evidence>
<dbReference type="PROSITE" id="PS51819">
    <property type="entry name" value="VOC"/>
    <property type="match status" value="1"/>
</dbReference>
<dbReference type="InterPro" id="IPR037523">
    <property type="entry name" value="VOC_core"/>
</dbReference>
<feature type="domain" description="VOC" evidence="1">
    <location>
        <begin position="7"/>
        <end position="134"/>
    </location>
</feature>
<sequence length="145" mass="15839">MAIKVLEIHHTGYRLDTGAEKLEDTASFYSDVLGLDRDKGRPTIPGIPGLWINVGEVGQIHLFGGNQPSPVAKGPGQDPTLPHIALAVADIVDSRKELERLGVTYWAIEGLTSPDSLQLFLNDPCGNMVELHQVDKCRCTARNRL</sequence>
<dbReference type="Proteomes" id="UP000727907">
    <property type="component" value="Unassembled WGS sequence"/>
</dbReference>
<dbReference type="InterPro" id="IPR004360">
    <property type="entry name" value="Glyas_Fos-R_dOase_dom"/>
</dbReference>
<gene>
    <name evidence="2" type="ORF">KQ910_24310</name>
</gene>
<protein>
    <submittedName>
        <fullName evidence="2">VOC family protein</fullName>
    </submittedName>
</protein>